<dbReference type="EMBL" id="JFFI01002705">
    <property type="protein sequence ID" value="KXH26703.1"/>
    <property type="molecule type" value="Genomic_DNA"/>
</dbReference>
<proteinExistence type="predicted"/>
<sequence>MPSHHGGHGGEGHGGGGGGVAEVVKDRASVVVNEISRGPVNNEIILANRERDIAVVPPGAQVINEVTTTEVFPGRPGAGVTGTTPSPKQSATAAARPTATETASTTGTATDRGTARATATGRSGVLTASGCGSKGPVTTAVWAFFQVSSSSIEKSRGIRDGRELDDDVAYARKTTCLPGSRYRTSRRGHRGVQSGGGLPRASRQMTGCCGLFWIAGRMRYMSRSRGNLLAEWLWWGMVGFGSSANVDAPCQALHDQLGYRDRPPEARNLLLLLPKESKVEIGVGYLVEKGGSERRGQNGRHALKRWQAIAFENGEPNHSQGPRRGEHLREKDLPGPSRVTTLKEDAVFDKDHGSLRERILSWKVQALLFHISYRRLQETAVQLPLDQAADPAAVLREAIAPDSVAHVGAVPLEAIRGVFIHRVRCVEEKPANGTFVSSPGRSRRGSPAPAAAVRPGVDWIGKEAWEGTVLGLAR</sequence>
<feature type="region of interest" description="Disordered" evidence="1">
    <location>
        <begin position="313"/>
        <end position="336"/>
    </location>
</feature>
<feature type="compositionally biased region" description="Basic and acidic residues" evidence="1">
    <location>
        <begin position="323"/>
        <end position="333"/>
    </location>
</feature>
<keyword evidence="3" id="KW-1185">Reference proteome</keyword>
<protein>
    <submittedName>
        <fullName evidence="2">Uncharacterized protein</fullName>
    </submittedName>
</protein>
<accession>A0A135RSL5</accession>
<feature type="region of interest" description="Disordered" evidence="1">
    <location>
        <begin position="71"/>
        <end position="120"/>
    </location>
</feature>
<organism evidence="2 3">
    <name type="scientific">Colletotrichum salicis</name>
    <dbReference type="NCBI Taxonomy" id="1209931"/>
    <lineage>
        <taxon>Eukaryota</taxon>
        <taxon>Fungi</taxon>
        <taxon>Dikarya</taxon>
        <taxon>Ascomycota</taxon>
        <taxon>Pezizomycotina</taxon>
        <taxon>Sordariomycetes</taxon>
        <taxon>Hypocreomycetidae</taxon>
        <taxon>Glomerellales</taxon>
        <taxon>Glomerellaceae</taxon>
        <taxon>Colletotrichum</taxon>
        <taxon>Colletotrichum acutatum species complex</taxon>
    </lineage>
</organism>
<reference evidence="2 3" key="1">
    <citation type="submission" date="2014-02" db="EMBL/GenBank/DDBJ databases">
        <title>The genome sequence of Colletotrichum salicis CBS 607.94.</title>
        <authorList>
            <person name="Baroncelli R."/>
            <person name="Thon M.R."/>
        </authorList>
    </citation>
    <scope>NUCLEOTIDE SEQUENCE [LARGE SCALE GENOMIC DNA]</scope>
    <source>
        <strain evidence="2 3">CBS 607.94</strain>
    </source>
</reference>
<dbReference type="OrthoDB" id="4845731at2759"/>
<feature type="compositionally biased region" description="Low complexity" evidence="1">
    <location>
        <begin position="90"/>
        <end position="120"/>
    </location>
</feature>
<comment type="caution">
    <text evidence="2">The sequence shown here is derived from an EMBL/GenBank/DDBJ whole genome shotgun (WGS) entry which is preliminary data.</text>
</comment>
<evidence type="ECO:0000256" key="1">
    <source>
        <dbReference type="SAM" id="MobiDB-lite"/>
    </source>
</evidence>
<dbReference type="AlphaFoldDB" id="A0A135RSL5"/>
<evidence type="ECO:0000313" key="2">
    <source>
        <dbReference type="EMBL" id="KXH26703.1"/>
    </source>
</evidence>
<name>A0A135RSL5_9PEZI</name>
<dbReference type="Proteomes" id="UP000070121">
    <property type="component" value="Unassembled WGS sequence"/>
</dbReference>
<gene>
    <name evidence="2" type="ORF">CSAL01_13285</name>
</gene>
<feature type="region of interest" description="Disordered" evidence="1">
    <location>
        <begin position="1"/>
        <end position="21"/>
    </location>
</feature>
<evidence type="ECO:0000313" key="3">
    <source>
        <dbReference type="Proteomes" id="UP000070121"/>
    </source>
</evidence>